<accession>A0A0J6UVR8</accession>
<dbReference type="AlphaFoldDB" id="A0A0J6UVR8"/>
<name>A0A0J6UVR8_9HYPH</name>
<dbReference type="Proteomes" id="UP000035929">
    <property type="component" value="Unassembled WGS sequence"/>
</dbReference>
<feature type="transmembrane region" description="Helical" evidence="1">
    <location>
        <begin position="333"/>
        <end position="351"/>
    </location>
</feature>
<dbReference type="Pfam" id="PF09913">
    <property type="entry name" value="DUF2142"/>
    <property type="match status" value="1"/>
</dbReference>
<evidence type="ECO:0000256" key="1">
    <source>
        <dbReference type="SAM" id="Phobius"/>
    </source>
</evidence>
<protein>
    <recommendedName>
        <fullName evidence="4">DUF2142 domain-containing protein</fullName>
    </recommendedName>
</protein>
<feature type="transmembrane region" description="Helical" evidence="1">
    <location>
        <begin position="357"/>
        <end position="373"/>
    </location>
</feature>
<reference evidence="2 3" key="1">
    <citation type="submission" date="2015-03" db="EMBL/GenBank/DDBJ databases">
        <title>Genome sequencing of Methylobacterium aquaticum DSM16371 type strain.</title>
        <authorList>
            <person name="Chaudhry V."/>
            <person name="Patil P.B."/>
        </authorList>
    </citation>
    <scope>NUCLEOTIDE SEQUENCE [LARGE SCALE GENOMIC DNA]</scope>
    <source>
        <strain evidence="2 3">DSM 16371</strain>
    </source>
</reference>
<comment type="caution">
    <text evidence="2">The sequence shown here is derived from an EMBL/GenBank/DDBJ whole genome shotgun (WGS) entry which is preliminary data.</text>
</comment>
<gene>
    <name evidence="2" type="ORF">VP06_22100</name>
</gene>
<evidence type="ECO:0008006" key="4">
    <source>
        <dbReference type="Google" id="ProtNLM"/>
    </source>
</evidence>
<evidence type="ECO:0000313" key="3">
    <source>
        <dbReference type="Proteomes" id="UP000035929"/>
    </source>
</evidence>
<keyword evidence="1" id="KW-0472">Membrane</keyword>
<feature type="transmembrane region" description="Helical" evidence="1">
    <location>
        <begin position="385"/>
        <end position="407"/>
    </location>
</feature>
<sequence>MTGRIDRAGALWCAAFAALGLPLCLLLALLVPLGEVADESAHLLRAVALLDGQVVGHRETVTYSDGVSRPAAGVTVDPAWEVLSRSRPLTPDTVPEPAPMPAPGAPAFLPLYTIGTYFPAFYVPAALGIGAGQALGLTPARTALLGRLATLAAYGALGLAALALARRGRALLFGVLVVPMSLSLAASFNQDGLIIAACALAAALLTGEETADTASWRRRLAALLIALVVLVKPPYAPIAAMLLVPLPPRIWASPVVWRRVGLAVLAVLPGVVWILFTTAHVATPVPRLAYEAGPLWAGPRPAPFLGTDPLAQARILLDRPDLIVTLPAQCLFAAKRALTLATGAIGIFGWLDRRLPAVVYAAWGTGLVGLAVLCGRSGRLRGRDLALLGGAALLTAWLVVLSQYLSWTSVGEPRIEGPQGRYLLPLIPMLVLAVAPRPAGASGLRWALVLGTAVAALDLVVVPLAAARMF</sequence>
<feature type="transmembrane region" description="Helical" evidence="1">
    <location>
        <begin position="447"/>
        <end position="467"/>
    </location>
</feature>
<dbReference type="EMBL" id="LABX01000176">
    <property type="protein sequence ID" value="KMO30331.1"/>
    <property type="molecule type" value="Genomic_DNA"/>
</dbReference>
<evidence type="ECO:0000313" key="2">
    <source>
        <dbReference type="EMBL" id="KMO30331.1"/>
    </source>
</evidence>
<organism evidence="2 3">
    <name type="scientific">Methylobacterium aquaticum</name>
    <dbReference type="NCBI Taxonomy" id="270351"/>
    <lineage>
        <taxon>Bacteria</taxon>
        <taxon>Pseudomonadati</taxon>
        <taxon>Pseudomonadota</taxon>
        <taxon>Alphaproteobacteria</taxon>
        <taxon>Hyphomicrobiales</taxon>
        <taxon>Methylobacteriaceae</taxon>
        <taxon>Methylobacterium</taxon>
    </lineage>
</organism>
<keyword evidence="1" id="KW-0812">Transmembrane</keyword>
<keyword evidence="1" id="KW-1133">Transmembrane helix</keyword>
<feature type="transmembrane region" description="Helical" evidence="1">
    <location>
        <begin position="192"/>
        <end position="208"/>
    </location>
</feature>
<feature type="transmembrane region" description="Helical" evidence="1">
    <location>
        <begin position="144"/>
        <end position="163"/>
    </location>
</feature>
<dbReference type="PATRIC" id="fig|270351.6.peg.2200"/>
<feature type="transmembrane region" description="Helical" evidence="1">
    <location>
        <begin position="256"/>
        <end position="276"/>
    </location>
</feature>
<dbReference type="RefSeq" id="WP_048465932.1">
    <property type="nucleotide sequence ID" value="NZ_LABX01000176.1"/>
</dbReference>
<feature type="transmembrane region" description="Helical" evidence="1">
    <location>
        <begin position="419"/>
        <end position="435"/>
    </location>
</feature>
<dbReference type="InterPro" id="IPR018674">
    <property type="entry name" value="DUF2142_membrane"/>
</dbReference>
<feature type="transmembrane region" description="Helical" evidence="1">
    <location>
        <begin position="220"/>
        <end position="244"/>
    </location>
</feature>
<proteinExistence type="predicted"/>